<dbReference type="Proteomes" id="UP000249829">
    <property type="component" value="Unassembled WGS sequence"/>
</dbReference>
<feature type="compositionally biased region" description="Polar residues" evidence="1">
    <location>
        <begin position="21"/>
        <end position="41"/>
    </location>
</feature>
<protein>
    <recommendedName>
        <fullName evidence="4">Cysteine-rich transmembrane CYSTM domain-containing protein</fullName>
    </recommendedName>
</protein>
<reference evidence="2 3" key="1">
    <citation type="submission" date="2018-02" db="EMBL/GenBank/DDBJ databases">
        <title>The genomes of Aspergillus section Nigri reveals drivers in fungal speciation.</title>
        <authorList>
            <consortium name="DOE Joint Genome Institute"/>
            <person name="Vesth T.C."/>
            <person name="Nybo J."/>
            <person name="Theobald S."/>
            <person name="Brandl J."/>
            <person name="Frisvad J.C."/>
            <person name="Nielsen K.F."/>
            <person name="Lyhne E.K."/>
            <person name="Kogle M.E."/>
            <person name="Kuo A."/>
            <person name="Riley R."/>
            <person name="Clum A."/>
            <person name="Nolan M."/>
            <person name="Lipzen A."/>
            <person name="Salamov A."/>
            <person name="Henrissat B."/>
            <person name="Wiebenga A."/>
            <person name="De vries R.P."/>
            <person name="Grigoriev I.V."/>
            <person name="Mortensen U.H."/>
            <person name="Andersen M.R."/>
            <person name="Baker S.E."/>
        </authorList>
    </citation>
    <scope>NUCLEOTIDE SEQUENCE [LARGE SCALE GENOMIC DNA]</scope>
    <source>
        <strain evidence="2 3">CBS 115571</strain>
    </source>
</reference>
<name>A0A2V5H9L7_ASPV1</name>
<evidence type="ECO:0000313" key="2">
    <source>
        <dbReference type="EMBL" id="PYI21029.1"/>
    </source>
</evidence>
<keyword evidence="3" id="KW-1185">Reference proteome</keyword>
<feature type="region of interest" description="Disordered" evidence="1">
    <location>
        <begin position="1"/>
        <end position="53"/>
    </location>
</feature>
<proteinExistence type="predicted"/>
<evidence type="ECO:0008006" key="4">
    <source>
        <dbReference type="Google" id="ProtNLM"/>
    </source>
</evidence>
<dbReference type="OMA" id="GAGDCCC"/>
<sequence length="86" mass="9155">MFNLFKSTKESTPAEAGAPTWNPNTATMMTMQQPSSPQAPSTERVVTEQPSTQEQMHMNLRGGGAGGVCCGVCAGLMCFECCEECC</sequence>
<gene>
    <name evidence="2" type="ORF">BO99DRAFT_441787</name>
</gene>
<accession>A0A2V5H9L7</accession>
<dbReference type="EMBL" id="KZ825120">
    <property type="protein sequence ID" value="PYI21029.1"/>
    <property type="molecule type" value="Genomic_DNA"/>
</dbReference>
<evidence type="ECO:0000313" key="3">
    <source>
        <dbReference type="Proteomes" id="UP000249829"/>
    </source>
</evidence>
<organism evidence="2 3">
    <name type="scientific">Aspergillus violaceofuscus (strain CBS 115571)</name>
    <dbReference type="NCBI Taxonomy" id="1450538"/>
    <lineage>
        <taxon>Eukaryota</taxon>
        <taxon>Fungi</taxon>
        <taxon>Dikarya</taxon>
        <taxon>Ascomycota</taxon>
        <taxon>Pezizomycotina</taxon>
        <taxon>Eurotiomycetes</taxon>
        <taxon>Eurotiomycetidae</taxon>
        <taxon>Eurotiales</taxon>
        <taxon>Aspergillaceae</taxon>
        <taxon>Aspergillus</taxon>
    </lineage>
</organism>
<evidence type="ECO:0000256" key="1">
    <source>
        <dbReference type="SAM" id="MobiDB-lite"/>
    </source>
</evidence>
<dbReference type="AlphaFoldDB" id="A0A2V5H9L7"/>